<dbReference type="PROSITE" id="PS00151">
    <property type="entry name" value="ACYLPHOSPHATASE_2"/>
    <property type="match status" value="1"/>
</dbReference>
<protein>
    <recommendedName>
        <fullName evidence="3 5">acylphosphatase</fullName>
        <ecNumber evidence="2 5">3.6.1.7</ecNumber>
    </recommendedName>
</protein>
<dbReference type="InterPro" id="IPR036046">
    <property type="entry name" value="Acylphosphatase-like_dom_sf"/>
</dbReference>
<feature type="active site" evidence="5">
    <location>
        <position position="36"/>
    </location>
</feature>
<evidence type="ECO:0000313" key="8">
    <source>
        <dbReference type="EMBL" id="RKG40903.1"/>
    </source>
</evidence>
<dbReference type="Proteomes" id="UP000280405">
    <property type="component" value="Unassembled WGS sequence"/>
</dbReference>
<evidence type="ECO:0000259" key="7">
    <source>
        <dbReference type="PROSITE" id="PS51160"/>
    </source>
</evidence>
<dbReference type="Gene3D" id="3.30.70.100">
    <property type="match status" value="1"/>
</dbReference>
<gene>
    <name evidence="8" type="ORF">D7V20_00495</name>
</gene>
<dbReference type="OrthoDB" id="5295388at2"/>
<dbReference type="PANTHER" id="PTHR47268:SF4">
    <property type="entry name" value="ACYLPHOSPHATASE"/>
    <property type="match status" value="1"/>
</dbReference>
<comment type="caution">
    <text evidence="8">The sequence shown here is derived from an EMBL/GenBank/DDBJ whole genome shotgun (WGS) entry which is preliminary data.</text>
</comment>
<dbReference type="EC" id="3.6.1.7" evidence="2 5"/>
<evidence type="ECO:0000256" key="4">
    <source>
        <dbReference type="ARBA" id="ARBA00047645"/>
    </source>
</evidence>
<dbReference type="InterPro" id="IPR001792">
    <property type="entry name" value="Acylphosphatase-like_dom"/>
</dbReference>
<dbReference type="GO" id="GO:0003998">
    <property type="term" value="F:acylphosphatase activity"/>
    <property type="evidence" value="ECO:0007669"/>
    <property type="project" value="UniProtKB-EC"/>
</dbReference>
<reference evidence="8 9" key="1">
    <citation type="submission" date="2018-09" db="EMBL/GenBank/DDBJ databases">
        <title>The draft genome of Acinetobacter spp. strains.</title>
        <authorList>
            <person name="Qin J."/>
            <person name="Feng Y."/>
            <person name="Zong Z."/>
        </authorList>
    </citation>
    <scope>NUCLEOTIDE SEQUENCE [LARGE SCALE GENOMIC DNA]</scope>
    <source>
        <strain evidence="8 9">WCHAc060115</strain>
    </source>
</reference>
<feature type="active site" evidence="5">
    <location>
        <position position="18"/>
    </location>
</feature>
<evidence type="ECO:0000256" key="2">
    <source>
        <dbReference type="ARBA" id="ARBA00012150"/>
    </source>
</evidence>
<evidence type="ECO:0000256" key="3">
    <source>
        <dbReference type="ARBA" id="ARBA00015991"/>
    </source>
</evidence>
<dbReference type="InterPro" id="IPR017968">
    <property type="entry name" value="Acylphosphatase_CS"/>
</dbReference>
<dbReference type="InterPro" id="IPR020456">
    <property type="entry name" value="Acylphosphatase"/>
</dbReference>
<evidence type="ECO:0000256" key="1">
    <source>
        <dbReference type="ARBA" id="ARBA00005614"/>
    </source>
</evidence>
<evidence type="ECO:0000313" key="9">
    <source>
        <dbReference type="Proteomes" id="UP000280405"/>
    </source>
</evidence>
<keyword evidence="5" id="KW-0378">Hydrolase</keyword>
<dbReference type="EMBL" id="RAXT01000001">
    <property type="protein sequence ID" value="RKG40903.1"/>
    <property type="molecule type" value="Genomic_DNA"/>
</dbReference>
<dbReference type="PANTHER" id="PTHR47268">
    <property type="entry name" value="ACYLPHOSPHATASE"/>
    <property type="match status" value="1"/>
</dbReference>
<proteinExistence type="inferred from homology"/>
<organism evidence="8 9">
    <name type="scientific">Acinetobacter rongchengensis</name>
    <dbReference type="NCBI Taxonomy" id="2419601"/>
    <lineage>
        <taxon>Bacteria</taxon>
        <taxon>Pseudomonadati</taxon>
        <taxon>Pseudomonadota</taxon>
        <taxon>Gammaproteobacteria</taxon>
        <taxon>Moraxellales</taxon>
        <taxon>Moraxellaceae</taxon>
        <taxon>Acinetobacter</taxon>
    </lineage>
</organism>
<accession>A0A3A8FJQ7</accession>
<evidence type="ECO:0000256" key="6">
    <source>
        <dbReference type="RuleBase" id="RU004168"/>
    </source>
</evidence>
<dbReference type="PROSITE" id="PS51160">
    <property type="entry name" value="ACYLPHOSPHATASE_3"/>
    <property type="match status" value="1"/>
</dbReference>
<comment type="catalytic activity">
    <reaction evidence="4 5">
        <text>an acyl phosphate + H2O = a carboxylate + phosphate + H(+)</text>
        <dbReference type="Rhea" id="RHEA:14965"/>
        <dbReference type="ChEBI" id="CHEBI:15377"/>
        <dbReference type="ChEBI" id="CHEBI:15378"/>
        <dbReference type="ChEBI" id="CHEBI:29067"/>
        <dbReference type="ChEBI" id="CHEBI:43474"/>
        <dbReference type="ChEBI" id="CHEBI:59918"/>
        <dbReference type="EC" id="3.6.1.7"/>
    </reaction>
</comment>
<dbReference type="Pfam" id="PF00708">
    <property type="entry name" value="Acylphosphatase"/>
    <property type="match status" value="1"/>
</dbReference>
<dbReference type="RefSeq" id="WP_120382401.1">
    <property type="nucleotide sequence ID" value="NZ_RAXT01000001.1"/>
</dbReference>
<feature type="domain" description="Acylphosphatase-like" evidence="7">
    <location>
        <begin position="3"/>
        <end position="90"/>
    </location>
</feature>
<sequence>MKAVKLIIQGKVQGVGYRRWFEKEAIQLDLKGYVKNLTTGEVEAVIIGEQQAIVSMTQHSYVGPLHAQVEYIQQIEIEADSSFNDFRMIRDTF</sequence>
<evidence type="ECO:0000256" key="5">
    <source>
        <dbReference type="PROSITE-ProRule" id="PRU00520"/>
    </source>
</evidence>
<comment type="similarity">
    <text evidence="1 6">Belongs to the acylphosphatase family.</text>
</comment>
<keyword evidence="9" id="KW-1185">Reference proteome</keyword>
<name>A0A3A8FJQ7_9GAMM</name>
<dbReference type="SUPFAM" id="SSF54975">
    <property type="entry name" value="Acylphosphatase/BLUF domain-like"/>
    <property type="match status" value="1"/>
</dbReference>
<dbReference type="AlphaFoldDB" id="A0A3A8FJQ7"/>